<evidence type="ECO:0000256" key="2">
    <source>
        <dbReference type="ARBA" id="ARBA00022448"/>
    </source>
</evidence>
<dbReference type="PRINTS" id="PR00421">
    <property type="entry name" value="THIOREDOXIN"/>
</dbReference>
<dbReference type="GO" id="GO:0015035">
    <property type="term" value="F:protein-disulfide reductase activity"/>
    <property type="evidence" value="ECO:0007669"/>
    <property type="project" value="UniProtKB-UniRule"/>
</dbReference>
<gene>
    <name evidence="10" type="ORF">A3843_06070</name>
</gene>
<dbReference type="Pfam" id="PF14559">
    <property type="entry name" value="TPR_19"/>
    <property type="match status" value="1"/>
</dbReference>
<dbReference type="PANTHER" id="PTHR45663:SF11">
    <property type="entry name" value="GEO12009P1"/>
    <property type="match status" value="1"/>
</dbReference>
<reference evidence="10 11" key="1">
    <citation type="submission" date="2016-03" db="EMBL/GenBank/DDBJ databases">
        <title>Genome sequence of Nesiotobacter sp. nov., a moderately halophilic alphaproteobacterium isolated from the Yellow Sea, China.</title>
        <authorList>
            <person name="Zhang G."/>
            <person name="Zhang R."/>
        </authorList>
    </citation>
    <scope>NUCLEOTIDE SEQUENCE [LARGE SCALE GENOMIC DNA]</scope>
    <source>
        <strain evidence="10 11">WB1-6</strain>
    </source>
</reference>
<dbReference type="InterPro" id="IPR036249">
    <property type="entry name" value="Thioredoxin-like_sf"/>
</dbReference>
<keyword evidence="5" id="KW-0676">Redox-active center</keyword>
<comment type="similarity">
    <text evidence="1">Belongs to the thioredoxin family.</text>
</comment>
<dbReference type="Gene3D" id="3.40.30.10">
    <property type="entry name" value="Glutaredoxin"/>
    <property type="match status" value="1"/>
</dbReference>
<dbReference type="InterPro" id="IPR013766">
    <property type="entry name" value="Thioredoxin_domain"/>
</dbReference>
<keyword evidence="2" id="KW-0813">Transport</keyword>
<dbReference type="PANTHER" id="PTHR45663">
    <property type="entry name" value="GEO12009P1"/>
    <property type="match status" value="1"/>
</dbReference>
<accession>A0A1U7JJP0</accession>
<feature type="domain" description="Thioredoxin" evidence="9">
    <location>
        <begin position="23"/>
        <end position="131"/>
    </location>
</feature>
<dbReference type="Gene3D" id="1.25.40.10">
    <property type="entry name" value="Tetratricopeptide repeat domain"/>
    <property type="match status" value="2"/>
</dbReference>
<dbReference type="Pfam" id="PF00085">
    <property type="entry name" value="Thioredoxin"/>
    <property type="match status" value="1"/>
</dbReference>
<feature type="region of interest" description="Disordered" evidence="8">
    <location>
        <begin position="1"/>
        <end position="20"/>
    </location>
</feature>
<keyword evidence="3" id="KW-0249">Electron transport</keyword>
<dbReference type="STRING" id="197461.A3843_06070"/>
<dbReference type="InterPro" id="IPR011990">
    <property type="entry name" value="TPR-like_helical_dom_sf"/>
</dbReference>
<evidence type="ECO:0000256" key="6">
    <source>
        <dbReference type="NCBIfam" id="TIGR01068"/>
    </source>
</evidence>
<evidence type="ECO:0000313" key="10">
    <source>
        <dbReference type="EMBL" id="OKL44939.1"/>
    </source>
</evidence>
<dbReference type="AlphaFoldDB" id="A0A1U7JJP0"/>
<dbReference type="CDD" id="cd02956">
    <property type="entry name" value="ybbN"/>
    <property type="match status" value="1"/>
</dbReference>
<evidence type="ECO:0000256" key="1">
    <source>
        <dbReference type="ARBA" id="ARBA00008987"/>
    </source>
</evidence>
<sequence length="310" mass="33712">MGGGYGGGYQTGQGQAASAQGDDLIKDTTTQTFMQDVMEASMQTPVIVDFWAPWCGPCKQLTPVLESVVREAGGAVKLVKMNIEDYPEIAGQMGVQSIPAVVAFKQGQPVDGFMGAQPESQIKAFIEKLGVKIGPSDVDVMLEQADAARASGDITQAAQAYAGVLSMEADNVKAISGLAQCFVAAEEVDRAKQTLEMTPEDKRQDQEYLAAAKAIELAEQADQVDDLSELRARIEGNADDHQARFDYALGLNARGEKEEAVDQLIEIMKRDREWNEDGARQQLLQFFEAWGFKDPASTYGRRKLSSILFS</sequence>
<dbReference type="EMBL" id="LVVZ01000010">
    <property type="protein sequence ID" value="OKL44939.1"/>
    <property type="molecule type" value="Genomic_DNA"/>
</dbReference>
<organism evidence="10 11">
    <name type="scientific">Pseudovibrio exalbescens</name>
    <dbReference type="NCBI Taxonomy" id="197461"/>
    <lineage>
        <taxon>Bacteria</taxon>
        <taxon>Pseudomonadati</taxon>
        <taxon>Pseudomonadota</taxon>
        <taxon>Alphaproteobacteria</taxon>
        <taxon>Hyphomicrobiales</taxon>
        <taxon>Stappiaceae</taxon>
        <taxon>Pseudovibrio</taxon>
    </lineage>
</organism>
<dbReference type="GO" id="GO:0006950">
    <property type="term" value="P:response to stress"/>
    <property type="evidence" value="ECO:0007669"/>
    <property type="project" value="UniProtKB-ARBA"/>
</dbReference>
<name>A0A1U7JJP0_9HYPH</name>
<dbReference type="InterPro" id="IPR017937">
    <property type="entry name" value="Thioredoxin_CS"/>
</dbReference>
<evidence type="ECO:0000256" key="4">
    <source>
        <dbReference type="ARBA" id="ARBA00023157"/>
    </source>
</evidence>
<comment type="caution">
    <text evidence="10">The sequence shown here is derived from an EMBL/GenBank/DDBJ whole genome shotgun (WGS) entry which is preliminary data.</text>
</comment>
<dbReference type="SUPFAM" id="SSF52833">
    <property type="entry name" value="Thioredoxin-like"/>
    <property type="match status" value="1"/>
</dbReference>
<evidence type="ECO:0000256" key="3">
    <source>
        <dbReference type="ARBA" id="ARBA00022982"/>
    </source>
</evidence>
<protein>
    <recommendedName>
        <fullName evidence="6">Thioredoxin</fullName>
    </recommendedName>
</protein>
<evidence type="ECO:0000259" key="9">
    <source>
        <dbReference type="PROSITE" id="PS51352"/>
    </source>
</evidence>
<dbReference type="PROSITE" id="PS00194">
    <property type="entry name" value="THIOREDOXIN_1"/>
    <property type="match status" value="1"/>
</dbReference>
<dbReference type="GO" id="GO:0045454">
    <property type="term" value="P:cell redox homeostasis"/>
    <property type="evidence" value="ECO:0007669"/>
    <property type="project" value="TreeGrafter"/>
</dbReference>
<evidence type="ECO:0000256" key="5">
    <source>
        <dbReference type="ARBA" id="ARBA00023284"/>
    </source>
</evidence>
<feature type="compositionally biased region" description="Gly residues" evidence="8">
    <location>
        <begin position="1"/>
        <end position="11"/>
    </location>
</feature>
<dbReference type="FunFam" id="3.40.30.10:FF:000001">
    <property type="entry name" value="Thioredoxin"/>
    <property type="match status" value="1"/>
</dbReference>
<dbReference type="GO" id="GO:0005829">
    <property type="term" value="C:cytosol"/>
    <property type="evidence" value="ECO:0007669"/>
    <property type="project" value="TreeGrafter"/>
</dbReference>
<feature type="coiled-coil region" evidence="7">
    <location>
        <begin position="217"/>
        <end position="244"/>
    </location>
</feature>
<dbReference type="SUPFAM" id="SSF48452">
    <property type="entry name" value="TPR-like"/>
    <property type="match status" value="1"/>
</dbReference>
<dbReference type="Pfam" id="PF14561">
    <property type="entry name" value="TPR_20"/>
    <property type="match status" value="1"/>
</dbReference>
<proteinExistence type="inferred from homology"/>
<evidence type="ECO:0000256" key="8">
    <source>
        <dbReference type="SAM" id="MobiDB-lite"/>
    </source>
</evidence>
<dbReference type="PROSITE" id="PS51352">
    <property type="entry name" value="THIOREDOXIN_2"/>
    <property type="match status" value="1"/>
</dbReference>
<keyword evidence="7" id="KW-0175">Coiled coil</keyword>
<dbReference type="Proteomes" id="UP000185783">
    <property type="component" value="Unassembled WGS sequence"/>
</dbReference>
<keyword evidence="4" id="KW-1015">Disulfide bond</keyword>
<keyword evidence="11" id="KW-1185">Reference proteome</keyword>
<evidence type="ECO:0000256" key="7">
    <source>
        <dbReference type="SAM" id="Coils"/>
    </source>
</evidence>
<evidence type="ECO:0000313" key="11">
    <source>
        <dbReference type="Proteomes" id="UP000185783"/>
    </source>
</evidence>
<dbReference type="InterPro" id="IPR005746">
    <property type="entry name" value="Thioredoxin"/>
</dbReference>
<dbReference type="NCBIfam" id="TIGR01068">
    <property type="entry name" value="thioredoxin"/>
    <property type="match status" value="1"/>
</dbReference>